<name>A0A816HSW2_ADIRI</name>
<gene>
    <name evidence="1" type="ORF">XAT740_LOCUS63364</name>
</gene>
<evidence type="ECO:0000313" key="1">
    <source>
        <dbReference type="EMBL" id="CAF1689573.1"/>
    </source>
</evidence>
<reference evidence="1" key="1">
    <citation type="submission" date="2021-02" db="EMBL/GenBank/DDBJ databases">
        <authorList>
            <person name="Nowell W R."/>
        </authorList>
    </citation>
    <scope>NUCLEOTIDE SEQUENCE</scope>
</reference>
<organism evidence="1 2">
    <name type="scientific">Adineta ricciae</name>
    <name type="common">Rotifer</name>
    <dbReference type="NCBI Taxonomy" id="249248"/>
    <lineage>
        <taxon>Eukaryota</taxon>
        <taxon>Metazoa</taxon>
        <taxon>Spiralia</taxon>
        <taxon>Gnathifera</taxon>
        <taxon>Rotifera</taxon>
        <taxon>Eurotatoria</taxon>
        <taxon>Bdelloidea</taxon>
        <taxon>Adinetida</taxon>
        <taxon>Adinetidae</taxon>
        <taxon>Adineta</taxon>
    </lineage>
</organism>
<proteinExistence type="predicted"/>
<feature type="non-terminal residue" evidence="1">
    <location>
        <position position="126"/>
    </location>
</feature>
<keyword evidence="2" id="KW-1185">Reference proteome</keyword>
<dbReference type="AlphaFoldDB" id="A0A816HSW2"/>
<dbReference type="EMBL" id="CAJNOR010019413">
    <property type="protein sequence ID" value="CAF1689573.1"/>
    <property type="molecule type" value="Genomic_DNA"/>
</dbReference>
<comment type="caution">
    <text evidence="1">The sequence shown here is derived from an EMBL/GenBank/DDBJ whole genome shotgun (WGS) entry which is preliminary data.</text>
</comment>
<sequence>NILQISKETTSHSVSLHFLKSIGCRTIHIPTTNEQIDQTNSSFIHNLMEQRKNLSENDLKALKTSHCLIGLTSDESNNEMKRKYIPYELYFPSVGNRLQWKTLPILEYSSDLVYRSTEYLFLKELG</sequence>
<feature type="non-terminal residue" evidence="1">
    <location>
        <position position="1"/>
    </location>
</feature>
<dbReference type="Proteomes" id="UP000663828">
    <property type="component" value="Unassembled WGS sequence"/>
</dbReference>
<accession>A0A816HSW2</accession>
<evidence type="ECO:0000313" key="2">
    <source>
        <dbReference type="Proteomes" id="UP000663828"/>
    </source>
</evidence>
<protein>
    <submittedName>
        <fullName evidence="1">Uncharacterized protein</fullName>
    </submittedName>
</protein>